<keyword evidence="3" id="KW-0865">Zymogen</keyword>
<dbReference type="InterPro" id="IPR043146">
    <property type="entry name" value="Penicillin_amidase_N_B-knob"/>
</dbReference>
<feature type="active site" description="Nucleophile" evidence="4">
    <location>
        <position position="275"/>
    </location>
</feature>
<dbReference type="Gene3D" id="2.30.120.10">
    <property type="match status" value="1"/>
</dbReference>
<sequence>MKRIIIVATLLLLTGGWLYYTTCNFSGLNTPQQLANYKHGILSPSSIPLEGKQNIDAEGISAAVYIDSLGIPSVYATDNNSLAYAVGYVHARDRYFQMELIAHTVMGRLSEMIGESGIRSDEHWRIFGLEQRAQSMMDSITVQQPELAAYLNAYTKGVNDYMQKEEQRHRDPMYVIWGYAPHVWKPTYSFLIQWYMSHDLTFYDDYFKKQEILEKLPDTLRQILYPSSPENAPTIIPAGLREPVLTGAGKPMVELFKSGSRNKYPSKETNRSLGSNSWVVGGIHTAPGQLFLCNDLHLFLVSPNIFYELQLQSPSLHVYGYTIPGIPMVVTGHNENISWGITNGGWDVTEQYLLKTDPAKKDQYWFNGKWEKTEKKEEVIHVKNGASRHLIVTNTLLGPLQKKDTVSYALKWHPQQSAMAVVSFWKLMRAADWNDFREALRTYDYPAQNFTYGDILGNMGVICAGKMPLKPAGYAGGLLDGTQLPLQGYVPFDSLPQVYNPKQGYLVTANQEPLHTAYYFSSRWFEDLYRPRRINEVIASGKVLDAEDMKQLQLDIVDLSVKDLQLLLQKYVPAIPPGSNWELMMKWDGKLDPEKKEAVFYRAFLRAAKQEGKELAAQLDLKQPPYFDQLVNFLLHYDHLNNGTQQVDAKNCFTRLMQLTDSTYKDRYSDAAGNPIKGKAYAFSIPQITQLPGFEMKLAGLGGNENTVNVNYEAHPVIRTLIQIKDSAIVSWMVNAVGQTGRVNNASYAQQLPDWEINNLHKTQFTRDRSKLHAISDTILFSHH</sequence>
<dbReference type="Gene3D" id="1.10.1400.10">
    <property type="match status" value="1"/>
</dbReference>
<name>A0A6N8JCU9_9BACT</name>
<evidence type="ECO:0008006" key="8">
    <source>
        <dbReference type="Google" id="ProtNLM"/>
    </source>
</evidence>
<accession>A0A6N8JCU9</accession>
<dbReference type="SUPFAM" id="SSF56235">
    <property type="entry name" value="N-terminal nucleophile aminohydrolases (Ntn hydrolases)"/>
    <property type="match status" value="1"/>
</dbReference>
<evidence type="ECO:0000313" key="7">
    <source>
        <dbReference type="Proteomes" id="UP000468388"/>
    </source>
</evidence>
<keyword evidence="5" id="KW-0479">Metal-binding</keyword>
<comment type="cofactor">
    <cofactor evidence="5">
        <name>Ca(2+)</name>
        <dbReference type="ChEBI" id="CHEBI:29108"/>
    </cofactor>
    <text evidence="5">Binds 1 Ca(2+) ion per dimer.</text>
</comment>
<comment type="caution">
    <text evidence="6">The sequence shown here is derived from an EMBL/GenBank/DDBJ whole genome shotgun (WGS) entry which is preliminary data.</text>
</comment>
<dbReference type="InterPro" id="IPR002692">
    <property type="entry name" value="S45"/>
</dbReference>
<reference evidence="6 7" key="1">
    <citation type="submission" date="2019-12" db="EMBL/GenBank/DDBJ databases">
        <title>The draft genomic sequence of strain Chitinophaga oryziterrae JCM 16595.</title>
        <authorList>
            <person name="Zhang X."/>
        </authorList>
    </citation>
    <scope>NUCLEOTIDE SEQUENCE [LARGE SCALE GENOMIC DNA]</scope>
    <source>
        <strain evidence="6 7">JCM 16595</strain>
    </source>
</reference>
<dbReference type="GO" id="GO:0046872">
    <property type="term" value="F:metal ion binding"/>
    <property type="evidence" value="ECO:0007669"/>
    <property type="project" value="UniProtKB-KW"/>
</dbReference>
<dbReference type="InterPro" id="IPR029055">
    <property type="entry name" value="Ntn_hydrolases_N"/>
</dbReference>
<evidence type="ECO:0000256" key="2">
    <source>
        <dbReference type="ARBA" id="ARBA00022801"/>
    </source>
</evidence>
<comment type="similarity">
    <text evidence="1">Belongs to the peptidase S45 family.</text>
</comment>
<dbReference type="PIRSF" id="PIRSF001227">
    <property type="entry name" value="Pen_acylase"/>
    <property type="match status" value="1"/>
</dbReference>
<dbReference type="EMBL" id="WRXO01000004">
    <property type="protein sequence ID" value="MVT42248.1"/>
    <property type="molecule type" value="Genomic_DNA"/>
</dbReference>
<dbReference type="RefSeq" id="WP_157300875.1">
    <property type="nucleotide sequence ID" value="NZ_BAAAZB010000005.1"/>
</dbReference>
<evidence type="ECO:0000313" key="6">
    <source>
        <dbReference type="EMBL" id="MVT42248.1"/>
    </source>
</evidence>
<gene>
    <name evidence="6" type="ORF">GO495_16780</name>
</gene>
<keyword evidence="7" id="KW-1185">Reference proteome</keyword>
<dbReference type="InterPro" id="IPR043147">
    <property type="entry name" value="Penicillin_amidase_A-knob"/>
</dbReference>
<evidence type="ECO:0000256" key="1">
    <source>
        <dbReference type="ARBA" id="ARBA00006586"/>
    </source>
</evidence>
<dbReference type="AlphaFoldDB" id="A0A6N8JCU9"/>
<dbReference type="GO" id="GO:0016811">
    <property type="term" value="F:hydrolase activity, acting on carbon-nitrogen (but not peptide) bonds, in linear amides"/>
    <property type="evidence" value="ECO:0007669"/>
    <property type="project" value="InterPro"/>
</dbReference>
<keyword evidence="2" id="KW-0378">Hydrolase</keyword>
<dbReference type="Proteomes" id="UP000468388">
    <property type="component" value="Unassembled WGS sequence"/>
</dbReference>
<dbReference type="PANTHER" id="PTHR34218">
    <property type="entry name" value="PEPTIDASE S45 PENICILLIN AMIDASE"/>
    <property type="match status" value="1"/>
</dbReference>
<keyword evidence="5" id="KW-0106">Calcium</keyword>
<organism evidence="6 7">
    <name type="scientific">Chitinophaga oryziterrae</name>
    <dbReference type="NCBI Taxonomy" id="1031224"/>
    <lineage>
        <taxon>Bacteria</taxon>
        <taxon>Pseudomonadati</taxon>
        <taxon>Bacteroidota</taxon>
        <taxon>Chitinophagia</taxon>
        <taxon>Chitinophagales</taxon>
        <taxon>Chitinophagaceae</taxon>
        <taxon>Chitinophaga</taxon>
    </lineage>
</organism>
<dbReference type="InterPro" id="IPR023343">
    <property type="entry name" value="Penicillin_amidase_dom1"/>
</dbReference>
<dbReference type="Gene3D" id="1.10.439.10">
    <property type="entry name" value="Penicillin Amidohydrolase, domain 1"/>
    <property type="match status" value="1"/>
</dbReference>
<dbReference type="CDD" id="cd03747">
    <property type="entry name" value="Ntn_PGA_like"/>
    <property type="match status" value="1"/>
</dbReference>
<evidence type="ECO:0000256" key="4">
    <source>
        <dbReference type="PIRSR" id="PIRSR001227-1"/>
    </source>
</evidence>
<proteinExistence type="inferred from homology"/>
<dbReference type="GO" id="GO:0017000">
    <property type="term" value="P:antibiotic biosynthetic process"/>
    <property type="evidence" value="ECO:0007669"/>
    <property type="project" value="InterPro"/>
</dbReference>
<dbReference type="Gene3D" id="3.60.20.10">
    <property type="entry name" value="Glutamine Phosphoribosylpyrophosphate, subunit 1, domain 1"/>
    <property type="match status" value="1"/>
</dbReference>
<dbReference type="InterPro" id="IPR014395">
    <property type="entry name" value="Pen/GL7ACA/AHL_acylase"/>
</dbReference>
<evidence type="ECO:0000256" key="3">
    <source>
        <dbReference type="ARBA" id="ARBA00023145"/>
    </source>
</evidence>
<dbReference type="OrthoDB" id="9759796at2"/>
<dbReference type="Pfam" id="PF01804">
    <property type="entry name" value="Penicil_amidase"/>
    <property type="match status" value="1"/>
</dbReference>
<dbReference type="PANTHER" id="PTHR34218:SF4">
    <property type="entry name" value="ACYL-HOMOSERINE LACTONE ACYLASE QUIP"/>
    <property type="match status" value="1"/>
</dbReference>
<evidence type="ECO:0000256" key="5">
    <source>
        <dbReference type="PIRSR" id="PIRSR001227-2"/>
    </source>
</evidence>
<protein>
    <recommendedName>
        <fullName evidence="8">Penicillin acylase family protein</fullName>
    </recommendedName>
</protein>
<feature type="binding site" evidence="5">
    <location>
        <position position="347"/>
    </location>
    <ligand>
        <name>Ca(2+)</name>
        <dbReference type="ChEBI" id="CHEBI:29108"/>
    </ligand>
</feature>